<proteinExistence type="predicted"/>
<dbReference type="STRING" id="1184609.KILIM_002_00280"/>
<dbReference type="AlphaFoldDB" id="K6WJV1"/>
<organism evidence="2 3">
    <name type="scientific">Kineosphaera limosa NBRC 100340</name>
    <dbReference type="NCBI Taxonomy" id="1184609"/>
    <lineage>
        <taxon>Bacteria</taxon>
        <taxon>Bacillati</taxon>
        <taxon>Actinomycetota</taxon>
        <taxon>Actinomycetes</taxon>
        <taxon>Micrococcales</taxon>
        <taxon>Dermatophilaceae</taxon>
        <taxon>Kineosphaera</taxon>
    </lineage>
</organism>
<feature type="region of interest" description="Disordered" evidence="1">
    <location>
        <begin position="1"/>
        <end position="20"/>
    </location>
</feature>
<dbReference type="Pfam" id="PF04417">
    <property type="entry name" value="DUF501"/>
    <property type="match status" value="1"/>
</dbReference>
<dbReference type="InterPro" id="IPR007511">
    <property type="entry name" value="DUF501"/>
</dbReference>
<dbReference type="Proteomes" id="UP000008366">
    <property type="component" value="Unassembled WGS sequence"/>
</dbReference>
<protein>
    <recommendedName>
        <fullName evidence="4">Septum formation initiator family protein</fullName>
    </recommendedName>
</protein>
<dbReference type="OrthoDB" id="13546at2"/>
<evidence type="ECO:0008006" key="4">
    <source>
        <dbReference type="Google" id="ProtNLM"/>
    </source>
</evidence>
<dbReference type="RefSeq" id="WP_006590604.1">
    <property type="nucleotide sequence ID" value="NZ_BAHD01000002.1"/>
</dbReference>
<gene>
    <name evidence="2" type="ORF">KILIM_002_00280</name>
</gene>
<evidence type="ECO:0000256" key="1">
    <source>
        <dbReference type="SAM" id="MobiDB-lite"/>
    </source>
</evidence>
<dbReference type="EMBL" id="BAHD01000002">
    <property type="protein sequence ID" value="GAB94071.1"/>
    <property type="molecule type" value="Genomic_DNA"/>
</dbReference>
<reference evidence="2 3" key="1">
    <citation type="submission" date="2012-08" db="EMBL/GenBank/DDBJ databases">
        <title>Whole genome shotgun sequence of Kineosphaera limosa NBRC 100340.</title>
        <authorList>
            <person name="Yoshida I."/>
            <person name="Isaki S."/>
            <person name="Hosoyama A."/>
            <person name="Tsuchikane K."/>
            <person name="Katsumata H."/>
            <person name="Ando Y."/>
            <person name="Ohji S."/>
            <person name="Hamada M."/>
            <person name="Tamura T."/>
            <person name="Yamazoe A."/>
            <person name="Yamazaki S."/>
            <person name="Fujita N."/>
        </authorList>
    </citation>
    <scope>NUCLEOTIDE SEQUENCE [LARGE SCALE GENOMIC DNA]</scope>
    <source>
        <strain evidence="2 3">NBRC 100340</strain>
    </source>
</reference>
<sequence length="172" mass="17645">MSDPTSPGPPDGGPADPDDLAAVGAQLGRPSRGVAAVGHRCPCGRPDVLTTLPQLPDGTPFPTTFYATCPRLTGAISTLESAGMMRDMSARLESDPDLAAAYRAAHEDYLARRAALGEVAQIAGISAGGMPTRVKCLHVLAAHALAAGPGVNPLGDEVIAALDPWWRGEPCV</sequence>
<name>K6WJV1_9MICO</name>
<evidence type="ECO:0000313" key="3">
    <source>
        <dbReference type="Proteomes" id="UP000008366"/>
    </source>
</evidence>
<comment type="caution">
    <text evidence="2">The sequence shown here is derived from an EMBL/GenBank/DDBJ whole genome shotgun (WGS) entry which is preliminary data.</text>
</comment>
<keyword evidence="3" id="KW-1185">Reference proteome</keyword>
<accession>K6WJV1</accession>
<dbReference type="PANTHER" id="PTHR37163">
    <property type="entry name" value="CONSERVED PROTEIN"/>
    <property type="match status" value="1"/>
</dbReference>
<evidence type="ECO:0000313" key="2">
    <source>
        <dbReference type="EMBL" id="GAB94071.1"/>
    </source>
</evidence>
<dbReference type="eggNOG" id="COG1507">
    <property type="taxonomic scope" value="Bacteria"/>
</dbReference>
<dbReference type="PANTHER" id="PTHR37163:SF1">
    <property type="entry name" value="DUF501 DOMAIN-CONTAINING PROTEIN"/>
    <property type="match status" value="1"/>
</dbReference>
<feature type="compositionally biased region" description="Pro residues" evidence="1">
    <location>
        <begin position="1"/>
        <end position="12"/>
    </location>
</feature>